<accession>A0A3S3V2W7</accession>
<dbReference type="EMBL" id="SBIW01000003">
    <property type="protein sequence ID" value="RWY54329.1"/>
    <property type="molecule type" value="Genomic_DNA"/>
</dbReference>
<evidence type="ECO:0000313" key="2">
    <source>
        <dbReference type="Proteomes" id="UP000286701"/>
    </source>
</evidence>
<sequence length="111" mass="12443">MIEIIKTDDAYHLAATAASKKADRQHRWQPLLCWHEEVANLGTHGNEGAELLTLDQVYTKAQNVWLKVDDTKNDVYFDAKNNGLISFAGYVPKGCVDDCFTGIMITEISKL</sequence>
<gene>
    <name evidence="1" type="ORF">EPL05_09850</name>
</gene>
<keyword evidence="2" id="KW-1185">Reference proteome</keyword>
<comment type="caution">
    <text evidence="1">The sequence shown here is derived from an EMBL/GenBank/DDBJ whole genome shotgun (WGS) entry which is preliminary data.</text>
</comment>
<name>A0A3S3V2W7_9SPHI</name>
<dbReference type="RefSeq" id="WP_128533764.1">
    <property type="nucleotide sequence ID" value="NZ_SBIW01000003.1"/>
</dbReference>
<reference evidence="1 2" key="1">
    <citation type="submission" date="2019-01" db="EMBL/GenBank/DDBJ databases">
        <title>Mucilaginibacter antarcticum sp. nov., isolated from antarctic soil.</title>
        <authorList>
            <person name="Yan Y.-Q."/>
            <person name="Du Z.-J."/>
        </authorList>
    </citation>
    <scope>NUCLEOTIDE SEQUENCE [LARGE SCALE GENOMIC DNA]</scope>
    <source>
        <strain evidence="1 2">F01003</strain>
    </source>
</reference>
<dbReference type="OrthoDB" id="666398at2"/>
<evidence type="ECO:0000313" key="1">
    <source>
        <dbReference type="EMBL" id="RWY54329.1"/>
    </source>
</evidence>
<organism evidence="1 2">
    <name type="scientific">Mucilaginibacter gilvus</name>
    <dbReference type="NCBI Taxonomy" id="2305909"/>
    <lineage>
        <taxon>Bacteria</taxon>
        <taxon>Pseudomonadati</taxon>
        <taxon>Bacteroidota</taxon>
        <taxon>Sphingobacteriia</taxon>
        <taxon>Sphingobacteriales</taxon>
        <taxon>Sphingobacteriaceae</taxon>
        <taxon>Mucilaginibacter</taxon>
    </lineage>
</organism>
<dbReference type="AlphaFoldDB" id="A0A3S3V2W7"/>
<protein>
    <submittedName>
        <fullName evidence="1">Uncharacterized protein</fullName>
    </submittedName>
</protein>
<proteinExistence type="predicted"/>
<dbReference type="Proteomes" id="UP000286701">
    <property type="component" value="Unassembled WGS sequence"/>
</dbReference>